<dbReference type="AlphaFoldDB" id="A0A8B2P1T8"/>
<name>A0A8B2P1T8_9HYPH</name>
<evidence type="ECO:0000259" key="2">
    <source>
        <dbReference type="Pfam" id="PF00144"/>
    </source>
</evidence>
<feature type="signal peptide" evidence="1">
    <location>
        <begin position="1"/>
        <end position="21"/>
    </location>
</feature>
<dbReference type="PANTHER" id="PTHR46825:SF8">
    <property type="entry name" value="BETA-LACTAMASE-RELATED"/>
    <property type="match status" value="1"/>
</dbReference>
<protein>
    <submittedName>
        <fullName evidence="3">D-alanyl-D-alanine-carboxypeptidase/endopeptidase AmpH</fullName>
    </submittedName>
</protein>
<accession>A0A8B2P1T8</accession>
<evidence type="ECO:0000313" key="3">
    <source>
        <dbReference type="EMBL" id="RAI03092.1"/>
    </source>
</evidence>
<keyword evidence="4" id="KW-1185">Reference proteome</keyword>
<dbReference type="PANTHER" id="PTHR46825">
    <property type="entry name" value="D-ALANYL-D-ALANINE-CARBOXYPEPTIDASE/ENDOPEPTIDASE AMPH"/>
    <property type="match status" value="1"/>
</dbReference>
<dbReference type="InterPro" id="IPR012338">
    <property type="entry name" value="Beta-lactam/transpept-like"/>
</dbReference>
<dbReference type="InterPro" id="IPR001466">
    <property type="entry name" value="Beta-lactam-related"/>
</dbReference>
<dbReference type="Pfam" id="PF00144">
    <property type="entry name" value="Beta-lactamase"/>
    <property type="match status" value="1"/>
</dbReference>
<dbReference type="Proteomes" id="UP000249590">
    <property type="component" value="Unassembled WGS sequence"/>
</dbReference>
<evidence type="ECO:0000313" key="4">
    <source>
        <dbReference type="Proteomes" id="UP000249590"/>
    </source>
</evidence>
<keyword evidence="1" id="KW-0732">Signal</keyword>
<sequence>MLNRFAVALLAMTGLTQPLLAQDLFLDETVGFPADVFFISNEVPGMVVAVTRQGERAVYGFGTIAEKGDPAPNGDTTMRIGSITKVFTGLVLAHLVSEGTVGLTDTLQQHLPDLPIPERDHPIRLVDLVTHAAGFPHELVVYDDGGDRTDDDGVPDDESKYSIENYRRNLEGNPLLFAPGTGMLYSNIGFDLLGMALREAAGVDDFSGLVTSRVLDPLGLEATGYEPSEAARANMFTGHLWTGKPLPDRPTPPNNEGSSSLVTTANDMLDFLEWNLARFSPDGAEVRLLSQSPVLVRDALSPASNMDESGHLDAIALGWVVMWPEGDRPLILQKSGLANGVISYIAFSPYREVGIFIAINKYDFPAVAAMTQFANALIGQLAPR</sequence>
<dbReference type="SUPFAM" id="SSF56601">
    <property type="entry name" value="beta-lactamase/transpeptidase-like"/>
    <property type="match status" value="1"/>
</dbReference>
<dbReference type="EMBL" id="QHHQ01000001">
    <property type="protein sequence ID" value="RAI03092.1"/>
    <property type="molecule type" value="Genomic_DNA"/>
</dbReference>
<dbReference type="OrthoDB" id="7791015at2"/>
<dbReference type="InterPro" id="IPR050491">
    <property type="entry name" value="AmpC-like"/>
</dbReference>
<gene>
    <name evidence="3" type="ORF">DLJ53_00715</name>
</gene>
<organism evidence="3 4">
    <name type="scientific">Acuticoccus sediminis</name>
    <dbReference type="NCBI Taxonomy" id="2184697"/>
    <lineage>
        <taxon>Bacteria</taxon>
        <taxon>Pseudomonadati</taxon>
        <taxon>Pseudomonadota</taxon>
        <taxon>Alphaproteobacteria</taxon>
        <taxon>Hyphomicrobiales</taxon>
        <taxon>Amorphaceae</taxon>
        <taxon>Acuticoccus</taxon>
    </lineage>
</organism>
<evidence type="ECO:0000256" key="1">
    <source>
        <dbReference type="SAM" id="SignalP"/>
    </source>
</evidence>
<reference evidence="3 4" key="1">
    <citation type="submission" date="2018-05" db="EMBL/GenBank/DDBJ databases">
        <title>Acuticoccus sediminis sp. nov., isolated from deep-sea sediment of Indian Ocean.</title>
        <authorList>
            <person name="Liu X."/>
            <person name="Lai Q."/>
            <person name="Du Y."/>
            <person name="Sun F."/>
            <person name="Zhang X."/>
            <person name="Wang S."/>
            <person name="Shao Z."/>
        </authorList>
    </citation>
    <scope>NUCLEOTIDE SEQUENCE [LARGE SCALE GENOMIC DNA]</scope>
    <source>
        <strain evidence="3 4">PTG4-2</strain>
    </source>
</reference>
<feature type="domain" description="Beta-lactamase-related" evidence="2">
    <location>
        <begin position="42"/>
        <end position="369"/>
    </location>
</feature>
<keyword evidence="3" id="KW-0645">Protease</keyword>
<comment type="caution">
    <text evidence="3">The sequence shown here is derived from an EMBL/GenBank/DDBJ whole genome shotgun (WGS) entry which is preliminary data.</text>
</comment>
<proteinExistence type="predicted"/>
<dbReference type="RefSeq" id="WP_111341467.1">
    <property type="nucleotide sequence ID" value="NZ_QHHQ01000001.1"/>
</dbReference>
<keyword evidence="3" id="KW-0378">Hydrolase</keyword>
<feature type="chain" id="PRO_5032843237" evidence="1">
    <location>
        <begin position="22"/>
        <end position="384"/>
    </location>
</feature>
<dbReference type="GO" id="GO:0004180">
    <property type="term" value="F:carboxypeptidase activity"/>
    <property type="evidence" value="ECO:0007669"/>
    <property type="project" value="UniProtKB-KW"/>
</dbReference>
<dbReference type="Gene3D" id="3.40.710.10">
    <property type="entry name" value="DD-peptidase/beta-lactamase superfamily"/>
    <property type="match status" value="1"/>
</dbReference>
<keyword evidence="3" id="KW-0121">Carboxypeptidase</keyword>